<dbReference type="OrthoDB" id="21214at2759"/>
<protein>
    <submittedName>
        <fullName evidence="2">Uncharacterized protein</fullName>
    </submittedName>
</protein>
<evidence type="ECO:0000313" key="2">
    <source>
        <dbReference type="EMBL" id="OCL04288.1"/>
    </source>
</evidence>
<evidence type="ECO:0000256" key="1">
    <source>
        <dbReference type="SAM" id="MobiDB-lite"/>
    </source>
</evidence>
<dbReference type="AlphaFoldDB" id="A0A8E2ETX4"/>
<reference evidence="2 3" key="1">
    <citation type="journal article" date="2016" name="Nat. Commun.">
        <title>Ectomycorrhizal ecology is imprinted in the genome of the dominant symbiotic fungus Cenococcum geophilum.</title>
        <authorList>
            <consortium name="DOE Joint Genome Institute"/>
            <person name="Peter M."/>
            <person name="Kohler A."/>
            <person name="Ohm R.A."/>
            <person name="Kuo A."/>
            <person name="Krutzmann J."/>
            <person name="Morin E."/>
            <person name="Arend M."/>
            <person name="Barry K.W."/>
            <person name="Binder M."/>
            <person name="Choi C."/>
            <person name="Clum A."/>
            <person name="Copeland A."/>
            <person name="Grisel N."/>
            <person name="Haridas S."/>
            <person name="Kipfer T."/>
            <person name="LaButti K."/>
            <person name="Lindquist E."/>
            <person name="Lipzen A."/>
            <person name="Maire R."/>
            <person name="Meier B."/>
            <person name="Mihaltcheva S."/>
            <person name="Molinier V."/>
            <person name="Murat C."/>
            <person name="Poggeler S."/>
            <person name="Quandt C.A."/>
            <person name="Sperisen C."/>
            <person name="Tritt A."/>
            <person name="Tisserant E."/>
            <person name="Crous P.W."/>
            <person name="Henrissat B."/>
            <person name="Nehls U."/>
            <person name="Egli S."/>
            <person name="Spatafora J.W."/>
            <person name="Grigoriev I.V."/>
            <person name="Martin F.M."/>
        </authorList>
    </citation>
    <scope>NUCLEOTIDE SEQUENCE [LARGE SCALE GENOMIC DNA]</scope>
    <source>
        <strain evidence="2 3">CBS 207.34</strain>
    </source>
</reference>
<feature type="compositionally biased region" description="Low complexity" evidence="1">
    <location>
        <begin position="22"/>
        <end position="37"/>
    </location>
</feature>
<sequence length="295" mass="32472">MSTAIELQDVSVVSRRRTTDAESTSPSPESNSTPLNTRKLSVLPPTGCKGNPNAKVEDDGTSDENLTTLHDDISTSLPLDTTSLRPDRVFWVTPHNYFTKTIKVLDLTPFTQTPYTGMSDAYKNEAKEIVKSRAPEPTYMLTRENWVGRKYSVTDSSGESIADWKHSWTSVGTAMLTFPDDSPHCSHTIELKNKCWGRRTETFVVDSATFVWKPDSFFGSHNMTLYKVLGKKKVEVGKYSQKWWGAFLTGGTLVLDTRELDELIGILSLAVVLKKKRQRAAERSGGGGGGGGGGA</sequence>
<keyword evidence="3" id="KW-1185">Reference proteome</keyword>
<gene>
    <name evidence="2" type="ORF">AOQ84DRAFT_442186</name>
</gene>
<name>A0A8E2ETX4_9PEZI</name>
<dbReference type="Proteomes" id="UP000250140">
    <property type="component" value="Unassembled WGS sequence"/>
</dbReference>
<organism evidence="2 3">
    <name type="scientific">Glonium stellatum</name>
    <dbReference type="NCBI Taxonomy" id="574774"/>
    <lineage>
        <taxon>Eukaryota</taxon>
        <taxon>Fungi</taxon>
        <taxon>Dikarya</taxon>
        <taxon>Ascomycota</taxon>
        <taxon>Pezizomycotina</taxon>
        <taxon>Dothideomycetes</taxon>
        <taxon>Pleosporomycetidae</taxon>
        <taxon>Gloniales</taxon>
        <taxon>Gloniaceae</taxon>
        <taxon>Glonium</taxon>
    </lineage>
</organism>
<dbReference type="EMBL" id="KV750551">
    <property type="protein sequence ID" value="OCL04288.1"/>
    <property type="molecule type" value="Genomic_DNA"/>
</dbReference>
<evidence type="ECO:0000313" key="3">
    <source>
        <dbReference type="Proteomes" id="UP000250140"/>
    </source>
</evidence>
<proteinExistence type="predicted"/>
<feature type="region of interest" description="Disordered" evidence="1">
    <location>
        <begin position="1"/>
        <end position="66"/>
    </location>
</feature>
<accession>A0A8E2ETX4</accession>